<dbReference type="Proteomes" id="UP000094793">
    <property type="component" value="Chromosome"/>
</dbReference>
<evidence type="ECO:0000313" key="1">
    <source>
        <dbReference type="EMBL" id="AOP54481.1"/>
    </source>
</evidence>
<protein>
    <submittedName>
        <fullName evidence="1">Uncharacterized protein</fullName>
    </submittedName>
</protein>
<dbReference type="KEGG" id="blin:BLSMQ_2775"/>
<sequence>MGYNYNDDGDEDCFDSCLSLFSPLLGPLLIVVLLFVLAVAGAGVIDSWFGTDFASFLESLLDKVTG</sequence>
<accession>A0A1D7W656</accession>
<organism evidence="1 2">
    <name type="scientific">Brevibacterium aurantiacum</name>
    <dbReference type="NCBI Taxonomy" id="273384"/>
    <lineage>
        <taxon>Bacteria</taxon>
        <taxon>Bacillati</taxon>
        <taxon>Actinomycetota</taxon>
        <taxon>Actinomycetes</taxon>
        <taxon>Micrococcales</taxon>
        <taxon>Brevibacteriaceae</taxon>
        <taxon>Brevibacterium</taxon>
    </lineage>
</organism>
<dbReference type="AlphaFoldDB" id="A0A1D7W656"/>
<dbReference type="EMBL" id="CP017150">
    <property type="protein sequence ID" value="AOP54481.1"/>
    <property type="molecule type" value="Genomic_DNA"/>
</dbReference>
<proteinExistence type="predicted"/>
<name>A0A1D7W656_BREAU</name>
<dbReference type="RefSeq" id="WP_069600573.1">
    <property type="nucleotide sequence ID" value="NZ_CP017150.1"/>
</dbReference>
<evidence type="ECO:0000313" key="2">
    <source>
        <dbReference type="Proteomes" id="UP000094793"/>
    </source>
</evidence>
<gene>
    <name evidence="1" type="ORF">BLSMQ_2775</name>
</gene>
<reference evidence="2" key="1">
    <citation type="submission" date="2016-09" db="EMBL/GenBank/DDBJ databases">
        <title>Complete Genome Sequence of Brevibacterium linens SMQ-1335.</title>
        <authorList>
            <person name="de Melo A.G."/>
            <person name="Labrie S.J."/>
            <person name="Dumaresq J."/>
            <person name="Roberts R.J."/>
            <person name="Tremblay D.M."/>
            <person name="Moineau S."/>
        </authorList>
    </citation>
    <scope>NUCLEOTIDE SEQUENCE [LARGE SCALE GENOMIC DNA]</scope>
    <source>
        <strain evidence="2">SMQ-1335</strain>
    </source>
</reference>